<name>A0A2N7UB14_9GAMM</name>
<evidence type="ECO:0000259" key="4">
    <source>
        <dbReference type="PROSITE" id="PS50112"/>
    </source>
</evidence>
<dbReference type="EMBL" id="PNRF01000006">
    <property type="protein sequence ID" value="PMR77633.1"/>
    <property type="molecule type" value="Genomic_DNA"/>
</dbReference>
<dbReference type="PROSITE" id="PS50887">
    <property type="entry name" value="GGDEF"/>
    <property type="match status" value="1"/>
</dbReference>
<organism evidence="8 9">
    <name type="scientific">Billgrantia endophytica</name>
    <dbReference type="NCBI Taxonomy" id="2033802"/>
    <lineage>
        <taxon>Bacteria</taxon>
        <taxon>Pseudomonadati</taxon>
        <taxon>Pseudomonadota</taxon>
        <taxon>Gammaproteobacteria</taxon>
        <taxon>Oceanospirillales</taxon>
        <taxon>Halomonadaceae</taxon>
        <taxon>Billgrantia</taxon>
    </lineage>
</organism>
<dbReference type="InterPro" id="IPR043128">
    <property type="entry name" value="Rev_trsase/Diguanyl_cyclase"/>
</dbReference>
<dbReference type="InterPro" id="IPR035965">
    <property type="entry name" value="PAS-like_dom_sf"/>
</dbReference>
<dbReference type="InterPro" id="IPR000014">
    <property type="entry name" value="PAS"/>
</dbReference>
<keyword evidence="9" id="KW-1185">Reference proteome</keyword>
<reference evidence="8 9" key="1">
    <citation type="submission" date="2018-01" db="EMBL/GenBank/DDBJ databases">
        <title>Halomonas endophytica sp. nov., isolated from storage liquid in the stems of Populus euphratica.</title>
        <authorList>
            <person name="Chen C."/>
        </authorList>
    </citation>
    <scope>NUCLEOTIDE SEQUENCE [LARGE SCALE GENOMIC DNA]</scope>
    <source>
        <strain evidence="8 9">MC28</strain>
    </source>
</reference>
<accession>A0A2N7UB14</accession>
<feature type="domain" description="GGDEF" evidence="7">
    <location>
        <begin position="231"/>
        <end position="371"/>
    </location>
</feature>
<dbReference type="NCBIfam" id="TIGR00229">
    <property type="entry name" value="sensory_box"/>
    <property type="match status" value="1"/>
</dbReference>
<sequence>MALSGWLSVARQCARVGVLVGLPSAAAAGTAGWVPAPVFWWVVTVTAILVAAIAGAAWHKRQLARHVADSQTGKDKLSAILDSVEACIYIKSPDLHYQYVNRKTSELLGLPPRDIIGKTDRDFFDTNTVASLHLNDRRVIEGGEKVVAEEGRVLCAGGREHTFLSVKLPLRNPDGSIQSLCGISTDITEYREIRESNHRLTYFDPLTGLPNRRLLLDRLEMVVKGTRRSNRYAGLLFIDLDNFKVVNDTQGLHEGDQLLRRVADRLSQVVRESDTLARLGADEFVLLLHDLDSSMEQAAQAAERVAEKLLARVLDTLPVEERALTLPITGSVGIALFAGARASVDGAMQQADMALQQAKGAGGNTLRFFNPEMQAAVMARVHLEADLHQALARDELRLHYQIQVDSQSRVTGVEALLRWQHPQRGMVAPGQFIPLAERTRLILPIGHWVLESACRQLATWAKEPALEALSISVNVSSIQFHQQDFVARVRQVLASTAANPNRLILEVTESLLMEEPERVREIMLRLNELGIRFALDDFGTGFSSLNYLKRLPLDALKIDQSFIKGVLTDPVDAAIVQATITLAASLGLAVTAEGVETEEQHQWLQEHDCKAFQGYLFGRPLAVGDLRLGQRHGLMTS</sequence>
<gene>
    <name evidence="8" type="ORF">C1H69_01770</name>
</gene>
<protein>
    <recommendedName>
        <fullName evidence="1">cyclic-guanylate-specific phosphodiesterase</fullName>
        <ecNumber evidence="1">3.1.4.52</ecNumber>
    </recommendedName>
</protein>
<dbReference type="CDD" id="cd01948">
    <property type="entry name" value="EAL"/>
    <property type="match status" value="1"/>
</dbReference>
<evidence type="ECO:0000313" key="8">
    <source>
        <dbReference type="EMBL" id="PMR77633.1"/>
    </source>
</evidence>
<dbReference type="PANTHER" id="PTHR44757:SF2">
    <property type="entry name" value="BIOFILM ARCHITECTURE MAINTENANCE PROTEIN MBAA"/>
    <property type="match status" value="1"/>
</dbReference>
<proteinExistence type="predicted"/>
<feature type="domain" description="EAL" evidence="6">
    <location>
        <begin position="380"/>
        <end position="634"/>
    </location>
</feature>
<dbReference type="PROSITE" id="PS50112">
    <property type="entry name" value="PAS"/>
    <property type="match status" value="1"/>
</dbReference>
<dbReference type="SMART" id="SM00267">
    <property type="entry name" value="GGDEF"/>
    <property type="match status" value="1"/>
</dbReference>
<dbReference type="NCBIfam" id="TIGR00254">
    <property type="entry name" value="GGDEF"/>
    <property type="match status" value="1"/>
</dbReference>
<dbReference type="FunFam" id="3.20.20.450:FF:000001">
    <property type="entry name" value="Cyclic di-GMP phosphodiesterase yahA"/>
    <property type="match status" value="1"/>
</dbReference>
<evidence type="ECO:0000259" key="7">
    <source>
        <dbReference type="PROSITE" id="PS50887"/>
    </source>
</evidence>
<evidence type="ECO:0000256" key="2">
    <source>
        <dbReference type="ARBA" id="ARBA00022636"/>
    </source>
</evidence>
<evidence type="ECO:0000256" key="3">
    <source>
        <dbReference type="SAM" id="Phobius"/>
    </source>
</evidence>
<dbReference type="InterPro" id="IPR013656">
    <property type="entry name" value="PAS_4"/>
</dbReference>
<dbReference type="Gene3D" id="3.20.20.450">
    <property type="entry name" value="EAL domain"/>
    <property type="match status" value="1"/>
</dbReference>
<comment type="caution">
    <text evidence="8">The sequence shown here is derived from an EMBL/GenBank/DDBJ whole genome shotgun (WGS) entry which is preliminary data.</text>
</comment>
<dbReference type="PANTHER" id="PTHR44757">
    <property type="entry name" value="DIGUANYLATE CYCLASE DGCP"/>
    <property type="match status" value="1"/>
</dbReference>
<dbReference type="PROSITE" id="PS50113">
    <property type="entry name" value="PAC"/>
    <property type="match status" value="1"/>
</dbReference>
<dbReference type="InterPro" id="IPR000160">
    <property type="entry name" value="GGDEF_dom"/>
</dbReference>
<dbReference type="InterPro" id="IPR029787">
    <property type="entry name" value="Nucleotide_cyclase"/>
</dbReference>
<dbReference type="GO" id="GO:0071111">
    <property type="term" value="F:cyclic-guanylate-specific phosphodiesterase activity"/>
    <property type="evidence" value="ECO:0007669"/>
    <property type="project" value="UniProtKB-EC"/>
</dbReference>
<keyword evidence="3" id="KW-0812">Transmembrane</keyword>
<dbReference type="SUPFAM" id="SSF141868">
    <property type="entry name" value="EAL domain-like"/>
    <property type="match status" value="1"/>
</dbReference>
<dbReference type="RefSeq" id="WP_102651705.1">
    <property type="nucleotide sequence ID" value="NZ_PNRF01000006.1"/>
</dbReference>
<dbReference type="CDD" id="cd00130">
    <property type="entry name" value="PAS"/>
    <property type="match status" value="1"/>
</dbReference>
<dbReference type="CDD" id="cd01949">
    <property type="entry name" value="GGDEF"/>
    <property type="match status" value="1"/>
</dbReference>
<dbReference type="InterPro" id="IPR052155">
    <property type="entry name" value="Biofilm_reg_signaling"/>
</dbReference>
<feature type="domain" description="PAC" evidence="5">
    <location>
        <begin position="147"/>
        <end position="199"/>
    </location>
</feature>
<dbReference type="AlphaFoldDB" id="A0A2N7UB14"/>
<dbReference type="Gene3D" id="3.30.450.20">
    <property type="entry name" value="PAS domain"/>
    <property type="match status" value="1"/>
</dbReference>
<feature type="domain" description="PAS" evidence="4">
    <location>
        <begin position="73"/>
        <end position="143"/>
    </location>
</feature>
<evidence type="ECO:0000259" key="5">
    <source>
        <dbReference type="PROSITE" id="PS50113"/>
    </source>
</evidence>
<dbReference type="Pfam" id="PF00990">
    <property type="entry name" value="GGDEF"/>
    <property type="match status" value="1"/>
</dbReference>
<feature type="transmembrane region" description="Helical" evidence="3">
    <location>
        <begin position="38"/>
        <end position="58"/>
    </location>
</feature>
<dbReference type="Gene3D" id="3.30.70.270">
    <property type="match status" value="1"/>
</dbReference>
<keyword evidence="3" id="KW-0472">Membrane</keyword>
<dbReference type="SUPFAM" id="SSF55073">
    <property type="entry name" value="Nucleotide cyclase"/>
    <property type="match status" value="1"/>
</dbReference>
<evidence type="ECO:0000256" key="1">
    <source>
        <dbReference type="ARBA" id="ARBA00012282"/>
    </source>
</evidence>
<keyword evidence="3" id="KW-1133">Transmembrane helix</keyword>
<dbReference type="OrthoDB" id="9816034at2"/>
<dbReference type="InterPro" id="IPR000700">
    <property type="entry name" value="PAS-assoc_C"/>
</dbReference>
<keyword evidence="2" id="KW-0973">c-di-GMP</keyword>
<dbReference type="SMART" id="SM00052">
    <property type="entry name" value="EAL"/>
    <property type="match status" value="1"/>
</dbReference>
<evidence type="ECO:0000313" key="9">
    <source>
        <dbReference type="Proteomes" id="UP000235803"/>
    </source>
</evidence>
<dbReference type="PROSITE" id="PS50883">
    <property type="entry name" value="EAL"/>
    <property type="match status" value="1"/>
</dbReference>
<dbReference type="Pfam" id="PF08448">
    <property type="entry name" value="PAS_4"/>
    <property type="match status" value="1"/>
</dbReference>
<dbReference type="InterPro" id="IPR035919">
    <property type="entry name" value="EAL_sf"/>
</dbReference>
<dbReference type="Pfam" id="PF00563">
    <property type="entry name" value="EAL"/>
    <property type="match status" value="1"/>
</dbReference>
<dbReference type="Proteomes" id="UP000235803">
    <property type="component" value="Unassembled WGS sequence"/>
</dbReference>
<dbReference type="SUPFAM" id="SSF55785">
    <property type="entry name" value="PYP-like sensor domain (PAS domain)"/>
    <property type="match status" value="1"/>
</dbReference>
<evidence type="ECO:0000259" key="6">
    <source>
        <dbReference type="PROSITE" id="PS50883"/>
    </source>
</evidence>
<dbReference type="InterPro" id="IPR001633">
    <property type="entry name" value="EAL_dom"/>
</dbReference>
<dbReference type="EC" id="3.1.4.52" evidence="1"/>